<keyword evidence="1" id="KW-0175">Coiled coil</keyword>
<sequence>MRSYEEYKPTLAAKSNTAAANKARLGCWQQITDRVNSGTSSAKRTWQQVKMKYKNIIQNANKKKVEIRRTGGGRAPDSFTLAEELALANNSGRVMMDGVAGVQSNPGAAEMSTLYVQVEGGNITTLQPPGCIHPLTQDDDDDDDDDETLTAPSDTHMQEDLEELSPPEASLPGTSQSDKATVDNVRSLYKKVLELDRTKKRLEIRKLELEIEKLEHEKKESERQRQQNRDVTANHGEAAIRSFLLSAILPTKRQVLRLSFRLPHKPPAVYSESVRRQWFGS</sequence>
<evidence type="ECO:0000313" key="4">
    <source>
        <dbReference type="EMBL" id="KAK5874358.1"/>
    </source>
</evidence>
<evidence type="ECO:0000259" key="3">
    <source>
        <dbReference type="Pfam" id="PF13873"/>
    </source>
</evidence>
<dbReference type="Proteomes" id="UP001346869">
    <property type="component" value="Unassembled WGS sequence"/>
</dbReference>
<feature type="coiled-coil region" evidence="1">
    <location>
        <begin position="190"/>
        <end position="234"/>
    </location>
</feature>
<reference evidence="4 5" key="2">
    <citation type="journal article" date="2023" name="Mol. Biol. Evol.">
        <title>Genomics of Secondarily Temperate Adaptation in the Only Non-Antarctic Icefish.</title>
        <authorList>
            <person name="Rivera-Colon A.G."/>
            <person name="Rayamajhi N."/>
            <person name="Minhas B.F."/>
            <person name="Madrigal G."/>
            <person name="Bilyk K.T."/>
            <person name="Yoon V."/>
            <person name="Hune M."/>
            <person name="Gregory S."/>
            <person name="Cheng C.H.C."/>
            <person name="Catchen J.M."/>
        </authorList>
    </citation>
    <scope>NUCLEOTIDE SEQUENCE [LARGE SCALE GENOMIC DNA]</scope>
    <source>
        <strain evidence="4">JMC-PN-2008</strain>
    </source>
</reference>
<accession>A0AAN8AYP0</accession>
<proteinExistence type="predicted"/>
<name>A0AAN8AYP0_ELEMC</name>
<evidence type="ECO:0000256" key="2">
    <source>
        <dbReference type="SAM" id="MobiDB-lite"/>
    </source>
</evidence>
<keyword evidence="5" id="KW-1185">Reference proteome</keyword>
<dbReference type="AlphaFoldDB" id="A0AAN8AYP0"/>
<evidence type="ECO:0000256" key="1">
    <source>
        <dbReference type="SAM" id="Coils"/>
    </source>
</evidence>
<feature type="compositionally biased region" description="Acidic residues" evidence="2">
    <location>
        <begin position="137"/>
        <end position="148"/>
    </location>
</feature>
<dbReference type="Pfam" id="PF13873">
    <property type="entry name" value="Myb_DNA-bind_5"/>
    <property type="match status" value="1"/>
</dbReference>
<dbReference type="EMBL" id="JAUZQC010000003">
    <property type="protein sequence ID" value="KAK5874358.1"/>
    <property type="molecule type" value="Genomic_DNA"/>
</dbReference>
<gene>
    <name evidence="4" type="ORF">PBY51_019307</name>
</gene>
<protein>
    <recommendedName>
        <fullName evidence="3">Myb/SANT-like DNA-binding domain-containing protein</fullName>
    </recommendedName>
</protein>
<evidence type="ECO:0000313" key="5">
    <source>
        <dbReference type="Proteomes" id="UP001346869"/>
    </source>
</evidence>
<reference evidence="4 5" key="1">
    <citation type="journal article" date="2023" name="Genes (Basel)">
        <title>Chromosome-Level Genome Assembly and Circadian Gene Repertoire of the Patagonia Blennie Eleginops maclovinus-The Closest Ancestral Proxy of Antarctic Cryonotothenioids.</title>
        <authorList>
            <person name="Cheng C.C."/>
            <person name="Rivera-Colon A.G."/>
            <person name="Minhas B.F."/>
            <person name="Wilson L."/>
            <person name="Rayamajhi N."/>
            <person name="Vargas-Chacoff L."/>
            <person name="Catchen J.M."/>
        </authorList>
    </citation>
    <scope>NUCLEOTIDE SEQUENCE [LARGE SCALE GENOMIC DNA]</scope>
    <source>
        <strain evidence="4">JMC-PN-2008</strain>
    </source>
</reference>
<comment type="caution">
    <text evidence="4">The sequence shown here is derived from an EMBL/GenBank/DDBJ whole genome shotgun (WGS) entry which is preliminary data.</text>
</comment>
<feature type="domain" description="Myb/SANT-like DNA-binding" evidence="3">
    <location>
        <begin position="4"/>
        <end position="63"/>
    </location>
</feature>
<dbReference type="InterPro" id="IPR028002">
    <property type="entry name" value="Myb_DNA-bind_5"/>
</dbReference>
<organism evidence="4 5">
    <name type="scientific">Eleginops maclovinus</name>
    <name type="common">Patagonian blennie</name>
    <name type="synonym">Eleginus maclovinus</name>
    <dbReference type="NCBI Taxonomy" id="56733"/>
    <lineage>
        <taxon>Eukaryota</taxon>
        <taxon>Metazoa</taxon>
        <taxon>Chordata</taxon>
        <taxon>Craniata</taxon>
        <taxon>Vertebrata</taxon>
        <taxon>Euteleostomi</taxon>
        <taxon>Actinopterygii</taxon>
        <taxon>Neopterygii</taxon>
        <taxon>Teleostei</taxon>
        <taxon>Neoteleostei</taxon>
        <taxon>Acanthomorphata</taxon>
        <taxon>Eupercaria</taxon>
        <taxon>Perciformes</taxon>
        <taxon>Notothenioidei</taxon>
        <taxon>Eleginopidae</taxon>
        <taxon>Eleginops</taxon>
    </lineage>
</organism>
<feature type="region of interest" description="Disordered" evidence="2">
    <location>
        <begin position="125"/>
        <end position="179"/>
    </location>
</feature>